<keyword evidence="4" id="KW-0813">Transport</keyword>
<reference evidence="11 12" key="1">
    <citation type="submission" date="2020-12" db="EMBL/GenBank/DDBJ databases">
        <title>Whole genome sequences of gut porcine anaerobes.</title>
        <authorList>
            <person name="Kubasova T."/>
            <person name="Jahodarova E."/>
            <person name="Rychlik I."/>
        </authorList>
    </citation>
    <scope>NUCLEOTIDE SEQUENCE [LARGE SCALE GENOMIC DNA]</scope>
    <source>
        <strain evidence="11 12">An867</strain>
    </source>
</reference>
<feature type="transmembrane region" description="Helical" evidence="10">
    <location>
        <begin position="21"/>
        <end position="40"/>
    </location>
</feature>
<dbReference type="Pfam" id="PF01554">
    <property type="entry name" value="MatE"/>
    <property type="match status" value="2"/>
</dbReference>
<feature type="transmembrane region" description="Helical" evidence="10">
    <location>
        <begin position="96"/>
        <end position="116"/>
    </location>
</feature>
<dbReference type="PIRSF" id="PIRSF006603">
    <property type="entry name" value="DinF"/>
    <property type="match status" value="1"/>
</dbReference>
<evidence type="ECO:0000256" key="5">
    <source>
        <dbReference type="ARBA" id="ARBA00022475"/>
    </source>
</evidence>
<keyword evidence="8 10" id="KW-0472">Membrane</keyword>
<name>A0ABS9CQU3_9FIRM</name>
<dbReference type="InterPro" id="IPR002528">
    <property type="entry name" value="MATE_fam"/>
</dbReference>
<dbReference type="PANTHER" id="PTHR43823:SF3">
    <property type="entry name" value="MULTIDRUG EXPORT PROTEIN MEPA"/>
    <property type="match status" value="1"/>
</dbReference>
<feature type="transmembrane region" description="Helical" evidence="10">
    <location>
        <begin position="234"/>
        <end position="252"/>
    </location>
</feature>
<keyword evidence="9" id="KW-0046">Antibiotic resistance</keyword>
<keyword evidence="7 10" id="KW-1133">Transmembrane helix</keyword>
<feature type="transmembrane region" description="Helical" evidence="10">
    <location>
        <begin position="320"/>
        <end position="338"/>
    </location>
</feature>
<comment type="similarity">
    <text evidence="2">Belongs to the multi antimicrobial extrusion (MATE) (TC 2.A.66.1) family. MepA subfamily.</text>
</comment>
<dbReference type="PANTHER" id="PTHR43823">
    <property type="entry name" value="SPORULATION PROTEIN YKVU"/>
    <property type="match status" value="1"/>
</dbReference>
<feature type="transmembrane region" description="Helical" evidence="10">
    <location>
        <begin position="264"/>
        <end position="287"/>
    </location>
</feature>
<keyword evidence="5" id="KW-1003">Cell membrane</keyword>
<accession>A0ABS9CQU3</accession>
<dbReference type="NCBIfam" id="TIGR00797">
    <property type="entry name" value="matE"/>
    <property type="match status" value="1"/>
</dbReference>
<evidence type="ECO:0000256" key="1">
    <source>
        <dbReference type="ARBA" id="ARBA00004651"/>
    </source>
</evidence>
<feature type="transmembrane region" description="Helical" evidence="10">
    <location>
        <begin position="415"/>
        <end position="435"/>
    </location>
</feature>
<proteinExistence type="inferred from homology"/>
<keyword evidence="6 10" id="KW-0812">Transmembrane</keyword>
<evidence type="ECO:0000313" key="12">
    <source>
        <dbReference type="Proteomes" id="UP001299220"/>
    </source>
</evidence>
<evidence type="ECO:0000256" key="8">
    <source>
        <dbReference type="ARBA" id="ARBA00023136"/>
    </source>
</evidence>
<keyword evidence="12" id="KW-1185">Reference proteome</keyword>
<feature type="transmembrane region" description="Helical" evidence="10">
    <location>
        <begin position="136"/>
        <end position="154"/>
    </location>
</feature>
<organism evidence="11 12">
    <name type="scientific">Anaeromassilibacillus senegalensis</name>
    <dbReference type="NCBI Taxonomy" id="1673717"/>
    <lineage>
        <taxon>Bacteria</taxon>
        <taxon>Bacillati</taxon>
        <taxon>Bacillota</taxon>
        <taxon>Clostridia</taxon>
        <taxon>Eubacteriales</taxon>
        <taxon>Acutalibacteraceae</taxon>
        <taxon>Anaeromassilibacillus</taxon>
    </lineage>
</organism>
<evidence type="ECO:0000256" key="9">
    <source>
        <dbReference type="ARBA" id="ARBA00023251"/>
    </source>
</evidence>
<evidence type="ECO:0000256" key="4">
    <source>
        <dbReference type="ARBA" id="ARBA00022448"/>
    </source>
</evidence>
<evidence type="ECO:0000256" key="7">
    <source>
        <dbReference type="ARBA" id="ARBA00022989"/>
    </source>
</evidence>
<dbReference type="Proteomes" id="UP001299220">
    <property type="component" value="Unassembled WGS sequence"/>
</dbReference>
<dbReference type="EMBL" id="JAFBIT010000002">
    <property type="protein sequence ID" value="MCF2652680.1"/>
    <property type="molecule type" value="Genomic_DNA"/>
</dbReference>
<dbReference type="InterPro" id="IPR051327">
    <property type="entry name" value="MATE_MepA_subfamily"/>
</dbReference>
<comment type="caution">
    <text evidence="11">The sequence shown here is derived from an EMBL/GenBank/DDBJ whole genome shotgun (WGS) entry which is preliminary data.</text>
</comment>
<dbReference type="CDD" id="cd13143">
    <property type="entry name" value="MATE_MepA_like"/>
    <property type="match status" value="1"/>
</dbReference>
<comment type="subcellular location">
    <subcellularLocation>
        <location evidence="1">Cell membrane</location>
        <topology evidence="1">Multi-pass membrane protein</topology>
    </subcellularLocation>
</comment>
<evidence type="ECO:0000256" key="3">
    <source>
        <dbReference type="ARBA" id="ARBA00022106"/>
    </source>
</evidence>
<feature type="transmembrane region" description="Helical" evidence="10">
    <location>
        <begin position="387"/>
        <end position="409"/>
    </location>
</feature>
<feature type="transmembrane region" description="Helical" evidence="10">
    <location>
        <begin position="191"/>
        <end position="214"/>
    </location>
</feature>
<evidence type="ECO:0000313" key="11">
    <source>
        <dbReference type="EMBL" id="MCF2652680.1"/>
    </source>
</evidence>
<dbReference type="RefSeq" id="WP_235323713.1">
    <property type="nucleotide sequence ID" value="NZ_JAFBIT010000002.1"/>
</dbReference>
<protein>
    <recommendedName>
        <fullName evidence="3">Multidrug export protein MepA</fullName>
    </recommendedName>
</protein>
<evidence type="ECO:0000256" key="10">
    <source>
        <dbReference type="SAM" id="Phobius"/>
    </source>
</evidence>
<dbReference type="InterPro" id="IPR045070">
    <property type="entry name" value="MATE_MepA-like"/>
</dbReference>
<evidence type="ECO:0000256" key="2">
    <source>
        <dbReference type="ARBA" id="ARBA00008417"/>
    </source>
</evidence>
<dbReference type="InterPro" id="IPR048279">
    <property type="entry name" value="MdtK-like"/>
</dbReference>
<feature type="transmembrane region" description="Helical" evidence="10">
    <location>
        <begin position="166"/>
        <end position="185"/>
    </location>
</feature>
<feature type="transmembrane region" description="Helical" evidence="10">
    <location>
        <begin position="350"/>
        <end position="375"/>
    </location>
</feature>
<sequence>MKSTVFFEKGSVWKAIFKMSLPTIAVMLVTIVYNMADLIFVGQTGDAAQVAAVSLASPFFLLQMTLGTLIGGGGCTAISTALGAKDTDRVKACSGACAALCLMSGVLLGSAMLLFPDAFLRLFGADSATWQFTKDYLLVLAVGTPTVVFSSAFANLVRAEGAVKEAVLFNGLGTVTNIVLDPILISGCKMGVQGAAVATVLGNLFSAAALLCYLRRGRTMLTLNPKHAFRRKQVFWQVLGLGVPGSISNLLMGMTNTITNNLAITYGAGVVAAMGVGGKAGMIVAMIEMAFCLGVQPMIAYNYGAGNTARTREIIRKTGVLVVLSGTVLTAACFWLRLPIARLFLQDETLLAQSAHIMTIGLIGMPLLGVYYLGVNVLQSVGQALQATVLSVFRQGLCFVPMLLLLHALFGMEGLFWAAPVTDLLAVVLAVVWLFQAKKRLAAPAP</sequence>
<feature type="transmembrane region" description="Helical" evidence="10">
    <location>
        <begin position="60"/>
        <end position="84"/>
    </location>
</feature>
<evidence type="ECO:0000256" key="6">
    <source>
        <dbReference type="ARBA" id="ARBA00022692"/>
    </source>
</evidence>
<gene>
    <name evidence="11" type="ORF">JQM67_08700</name>
</gene>